<proteinExistence type="inferred from homology"/>
<comment type="similarity">
    <text evidence="1">Belongs to the CAF1 family.</text>
</comment>
<keyword evidence="4" id="KW-1185">Reference proteome</keyword>
<organism evidence="3 4">
    <name type="scientific">Euplotes crassus</name>
    <dbReference type="NCBI Taxonomy" id="5936"/>
    <lineage>
        <taxon>Eukaryota</taxon>
        <taxon>Sar</taxon>
        <taxon>Alveolata</taxon>
        <taxon>Ciliophora</taxon>
        <taxon>Intramacronucleata</taxon>
        <taxon>Spirotrichea</taxon>
        <taxon>Hypotrichia</taxon>
        <taxon>Euplotida</taxon>
        <taxon>Euplotidae</taxon>
        <taxon>Moneuplotes</taxon>
    </lineage>
</organism>
<gene>
    <name evidence="3" type="ORF">ECRASSUSDP1_LOCUS4507</name>
</gene>
<dbReference type="AlphaFoldDB" id="A0AAD1U695"/>
<dbReference type="Proteomes" id="UP001295684">
    <property type="component" value="Unassembled WGS sequence"/>
</dbReference>
<dbReference type="Pfam" id="PF04857">
    <property type="entry name" value="CAF1"/>
    <property type="match status" value="1"/>
</dbReference>
<comment type="caution">
    <text evidence="3">The sequence shown here is derived from an EMBL/GenBank/DDBJ whole genome shotgun (WGS) entry which is preliminary data.</text>
</comment>
<dbReference type="InterPro" id="IPR036397">
    <property type="entry name" value="RNaseH_sf"/>
</dbReference>
<keyword evidence="2" id="KW-0175">Coiled coil</keyword>
<dbReference type="InterPro" id="IPR051181">
    <property type="entry name" value="CAF1_poly(A)_ribonucleases"/>
</dbReference>
<evidence type="ECO:0000256" key="2">
    <source>
        <dbReference type="SAM" id="Coils"/>
    </source>
</evidence>
<dbReference type="PANTHER" id="PTHR15092:SF22">
    <property type="entry name" value="POLY(A)-SPECIFIC RIBONUCLEASE PNLDC1"/>
    <property type="match status" value="1"/>
</dbReference>
<accession>A0AAD1U695</accession>
<dbReference type="SUPFAM" id="SSF53098">
    <property type="entry name" value="Ribonuclease H-like"/>
    <property type="match status" value="1"/>
</dbReference>
<evidence type="ECO:0000313" key="3">
    <source>
        <dbReference type="EMBL" id="CAI2363177.1"/>
    </source>
</evidence>
<reference evidence="3" key="1">
    <citation type="submission" date="2023-07" db="EMBL/GenBank/DDBJ databases">
        <authorList>
            <consortium name="AG Swart"/>
            <person name="Singh M."/>
            <person name="Singh A."/>
            <person name="Seah K."/>
            <person name="Emmerich C."/>
        </authorList>
    </citation>
    <scope>NUCLEOTIDE SEQUENCE</scope>
    <source>
        <strain evidence="3">DP1</strain>
    </source>
</reference>
<dbReference type="GO" id="GO:0003723">
    <property type="term" value="F:RNA binding"/>
    <property type="evidence" value="ECO:0007669"/>
    <property type="project" value="TreeGrafter"/>
</dbReference>
<evidence type="ECO:0000313" key="4">
    <source>
        <dbReference type="Proteomes" id="UP001295684"/>
    </source>
</evidence>
<dbReference type="EMBL" id="CAMPGE010004333">
    <property type="protein sequence ID" value="CAI2363177.1"/>
    <property type="molecule type" value="Genomic_DNA"/>
</dbReference>
<feature type="coiled-coil region" evidence="2">
    <location>
        <begin position="258"/>
        <end position="285"/>
    </location>
</feature>
<name>A0AAD1U695_EUPCR</name>
<evidence type="ECO:0000256" key="1">
    <source>
        <dbReference type="ARBA" id="ARBA00008372"/>
    </source>
</evidence>
<dbReference type="GO" id="GO:0000175">
    <property type="term" value="F:3'-5'-RNA exonuclease activity"/>
    <property type="evidence" value="ECO:0007669"/>
    <property type="project" value="TreeGrafter"/>
</dbReference>
<sequence>MDITTLNFDEEKEEIKNVIKSCDFIAMDTEFTGLDIGEKAKRNETDSSKKLYKKHKFVCERFQAIQIGLCIFIWDKESKGYVSYPYNFYVLPTSQLEDQSTPMKFDAETCGFLQKYKFNWDLLFKYGISYKQKSKRDEISEKLGYAVRDGFVSARSGSFMSKRGAKALKKYCSDVHDFCFDTNRTELRIKEPSVLIQKELRKKIFRQLNSKGCLDISKNSENPDELVISKNSNFKPDNFCCINSDDSEEDTATSNVQNTELYDQAEKAQKKMNRIKQKETAEKERTLFCKEYGFTEIIETMTESKKPIIGHNCFFDMVYLFRQFIAPLPDNFVEFKTQWRKEFPETYDTKHLSHALGAFSESGLGRVYQECANLPKFKNILRIKIQDRFERYKTETKCHEAGYDAYMTGFAFAVMCKYREIQAEFDLEKTELGGIDLDINAENTDDGEGDEKLRTSIIKQRRNEPINTKFLEPYNLKVAKFQSGSKVYYLGEGEIKDDKGIKSSKKKKEQAEKLGKNASFDKLKTHLDQTKDIQIKGKTASGVCVQIKHIPSGHWTSLSSFITHINTTPHLSSKATLYSSQLTPNS</sequence>
<dbReference type="InterPro" id="IPR012337">
    <property type="entry name" value="RNaseH-like_sf"/>
</dbReference>
<dbReference type="PANTHER" id="PTHR15092">
    <property type="entry name" value="POLY A -SPECIFIC RIBONUCLEASE/TARGET OF EGR1, MEMBER 1"/>
    <property type="match status" value="1"/>
</dbReference>
<dbReference type="Gene3D" id="3.30.420.10">
    <property type="entry name" value="Ribonuclease H-like superfamily/Ribonuclease H"/>
    <property type="match status" value="2"/>
</dbReference>
<protein>
    <submittedName>
        <fullName evidence="3">Uncharacterized protein</fullName>
    </submittedName>
</protein>
<dbReference type="InterPro" id="IPR006941">
    <property type="entry name" value="RNase_CAF1"/>
</dbReference>